<dbReference type="SUPFAM" id="SSF52743">
    <property type="entry name" value="Subtilisin-like"/>
    <property type="match status" value="1"/>
</dbReference>
<dbReference type="Gene3D" id="3.40.50.200">
    <property type="entry name" value="Peptidase S8/S53 domain"/>
    <property type="match status" value="1"/>
</dbReference>
<feature type="domain" description="Peptidase S8/S53" evidence="1">
    <location>
        <begin position="311"/>
        <end position="545"/>
    </location>
</feature>
<accession>A0A7W6ZZR1</accession>
<dbReference type="RefSeq" id="WP_028755376.1">
    <property type="nucleotide sequence ID" value="NZ_JACIIG010000042.1"/>
</dbReference>
<dbReference type="EMBL" id="JACIIG010000042">
    <property type="protein sequence ID" value="MBB4571792.1"/>
    <property type="molecule type" value="Genomic_DNA"/>
</dbReference>
<protein>
    <recommendedName>
        <fullName evidence="1">Peptidase S8/S53 domain-containing protein</fullName>
    </recommendedName>
</protein>
<gene>
    <name evidence="2" type="ORF">GGE60_005962</name>
</gene>
<dbReference type="Proteomes" id="UP000543836">
    <property type="component" value="Unassembled WGS sequence"/>
</dbReference>
<name>A0A7W6ZZR1_9HYPH</name>
<dbReference type="Pfam" id="PF00082">
    <property type="entry name" value="Peptidase_S8"/>
    <property type="match status" value="1"/>
</dbReference>
<comment type="caution">
    <text evidence="2">The sequence shown here is derived from an EMBL/GenBank/DDBJ whole genome shotgun (WGS) entry which is preliminary data.</text>
</comment>
<proteinExistence type="predicted"/>
<dbReference type="AlphaFoldDB" id="A0A7W6ZZR1"/>
<dbReference type="InterPro" id="IPR000209">
    <property type="entry name" value="Peptidase_S8/S53_dom"/>
</dbReference>
<organism evidence="2 3">
    <name type="scientific">Rhizobium leucaenae</name>
    <dbReference type="NCBI Taxonomy" id="29450"/>
    <lineage>
        <taxon>Bacteria</taxon>
        <taxon>Pseudomonadati</taxon>
        <taxon>Pseudomonadota</taxon>
        <taxon>Alphaproteobacteria</taxon>
        <taxon>Hyphomicrobiales</taxon>
        <taxon>Rhizobiaceae</taxon>
        <taxon>Rhizobium/Agrobacterium group</taxon>
        <taxon>Rhizobium</taxon>
    </lineage>
</organism>
<sequence length="740" mass="80807">MAKRNFLLGKGERLTSDVIVRSGPPNKVAPYTFSEARARLSPMLSTTVEILNELPATACPKDHAVASVTLNPEYIAKSFYPAALLKQTGLLAVGSRPRRITPVKKSKGREPTETLTTELFLLGPRSAFRQWQGALPQWNEGTNLAEDMITIEEIAAPTVEDKIKGPLPKSKEAVFEVVLHTDPLLGEIETLPAFEAYLESLGVEQDLTKRFYAGGLCFVEIEAPVDLADDIATFTIVRAIRQMPRLRILRPAFRTSGLPSQSIRLPTEPAVDPSIRAAVFDGGLPDDHVLDPWVTAIEGQHVGASHPFLVNHGLQVTSALLFGSLDPTKPIDVPYCNVDHYRVLDAEPGQDPHELYEALERIDYVLNNQAYDFVNISIGPSLSIEDDDVQAWTAVLDERFALNDTLATIAVGNNGEGDALMGFNRIQVPADCVNALAVGAADSPGTPWQRAAYSAVGPGRSPGLIKPDIVEFGGSLPRPFLVVAEGPIPKLEPTGGTSFAAPSTLRLGTGLRAHFGDSVNLLAVRALLTHSAEPSDLPHAEVGWGRVARTIDDIVLCDDNAIRVIYQGTISPAKYIRAAVPMPDAELAGMVEISATLCYKCQTDPHHPGNYTRAGLIATFRPHDGKFKAEEQVHANSKSFFGDPGLDAGEDELRRDAWKWENCLHASRRFQGKSLSRPCFDIHYNARLEGRNFSPDEQLAYALVITVRAKKVADLYDQIVRKYATVLEPIRPVIDIPVRT</sequence>
<dbReference type="InterPro" id="IPR034074">
    <property type="entry name" value="Y4bN_pept_dom"/>
</dbReference>
<dbReference type="GO" id="GO:0004252">
    <property type="term" value="F:serine-type endopeptidase activity"/>
    <property type="evidence" value="ECO:0007669"/>
    <property type="project" value="InterPro"/>
</dbReference>
<dbReference type="GO" id="GO:0006508">
    <property type="term" value="P:proteolysis"/>
    <property type="evidence" value="ECO:0007669"/>
    <property type="project" value="InterPro"/>
</dbReference>
<reference evidence="2 3" key="1">
    <citation type="submission" date="2020-08" db="EMBL/GenBank/DDBJ databases">
        <title>Genomic Encyclopedia of Type Strains, Phase IV (KMG-V): Genome sequencing to study the core and pangenomes of soil and plant-associated prokaryotes.</title>
        <authorList>
            <person name="Whitman W."/>
        </authorList>
    </citation>
    <scope>NUCLEOTIDE SEQUENCE [LARGE SCALE GENOMIC DNA]</scope>
    <source>
        <strain evidence="2 3">SEMIA 492</strain>
    </source>
</reference>
<dbReference type="OrthoDB" id="5495859at2"/>
<evidence type="ECO:0000259" key="1">
    <source>
        <dbReference type="Pfam" id="PF00082"/>
    </source>
</evidence>
<evidence type="ECO:0000313" key="3">
    <source>
        <dbReference type="Proteomes" id="UP000543836"/>
    </source>
</evidence>
<dbReference type="CDD" id="cd04847">
    <property type="entry name" value="Peptidases_S8_Subtilisin_like_2"/>
    <property type="match status" value="1"/>
</dbReference>
<keyword evidence="3" id="KW-1185">Reference proteome</keyword>
<dbReference type="InterPro" id="IPR036852">
    <property type="entry name" value="Peptidase_S8/S53_dom_sf"/>
</dbReference>
<evidence type="ECO:0000313" key="2">
    <source>
        <dbReference type="EMBL" id="MBB4571792.1"/>
    </source>
</evidence>